<reference evidence="2 3" key="1">
    <citation type="submission" date="2019-03" db="EMBL/GenBank/DDBJ databases">
        <title>Genomic Encyclopedia of Type Strains, Phase IV (KMG-IV): sequencing the most valuable type-strain genomes for metagenomic binning, comparative biology and taxonomic classification.</title>
        <authorList>
            <person name="Goeker M."/>
        </authorList>
    </citation>
    <scope>NUCLEOTIDE SEQUENCE [LARGE SCALE GENOMIC DNA]</scope>
    <source>
        <strain evidence="2 3">DSM 28559</strain>
    </source>
</reference>
<protein>
    <submittedName>
        <fullName evidence="2">Uncharacterized protein</fullName>
    </submittedName>
</protein>
<organism evidence="2 3">
    <name type="scientific">Frisingicoccus caecimuris</name>
    <dbReference type="NCBI Taxonomy" id="1796636"/>
    <lineage>
        <taxon>Bacteria</taxon>
        <taxon>Bacillati</taxon>
        <taxon>Bacillota</taxon>
        <taxon>Clostridia</taxon>
        <taxon>Lachnospirales</taxon>
        <taxon>Lachnospiraceae</taxon>
        <taxon>Frisingicoccus</taxon>
    </lineage>
</organism>
<proteinExistence type="predicted"/>
<gene>
    <name evidence="2" type="ORF">EV212_12019</name>
</gene>
<dbReference type="EMBL" id="SLXA01000020">
    <property type="protein sequence ID" value="TCO81890.1"/>
    <property type="molecule type" value="Genomic_DNA"/>
</dbReference>
<dbReference type="InterPro" id="IPR013321">
    <property type="entry name" value="Arc_rbn_hlx_hlx"/>
</dbReference>
<dbReference type="SUPFAM" id="SSF47598">
    <property type="entry name" value="Ribbon-helix-helix"/>
    <property type="match status" value="1"/>
</dbReference>
<keyword evidence="3" id="KW-1185">Reference proteome</keyword>
<evidence type="ECO:0000256" key="1">
    <source>
        <dbReference type="SAM" id="Coils"/>
    </source>
</evidence>
<evidence type="ECO:0000313" key="2">
    <source>
        <dbReference type="EMBL" id="TCO81890.1"/>
    </source>
</evidence>
<name>A0A4R2LG20_9FIRM</name>
<dbReference type="InterPro" id="IPR010985">
    <property type="entry name" value="Ribbon_hlx_hlx"/>
</dbReference>
<dbReference type="GO" id="GO:0006355">
    <property type="term" value="P:regulation of DNA-templated transcription"/>
    <property type="evidence" value="ECO:0007669"/>
    <property type="project" value="InterPro"/>
</dbReference>
<accession>A0A4R2LG20</accession>
<sequence length="91" mass="10724">MAMNHLDERLDEKEEKLRARMEKLDSLEKEIKAREKAMKARENAKKQVLLRLPQGLWEDISQWAGDDFRSINGQIEYLLTEAVRNRKKGKG</sequence>
<feature type="coiled-coil region" evidence="1">
    <location>
        <begin position="3"/>
        <end position="47"/>
    </location>
</feature>
<dbReference type="Gene3D" id="1.10.1220.10">
    <property type="entry name" value="Met repressor-like"/>
    <property type="match status" value="1"/>
</dbReference>
<dbReference type="AlphaFoldDB" id="A0A4R2LG20"/>
<evidence type="ECO:0000313" key="3">
    <source>
        <dbReference type="Proteomes" id="UP000295711"/>
    </source>
</evidence>
<keyword evidence="1" id="KW-0175">Coiled coil</keyword>
<comment type="caution">
    <text evidence="2">The sequence shown here is derived from an EMBL/GenBank/DDBJ whole genome shotgun (WGS) entry which is preliminary data.</text>
</comment>
<dbReference type="Proteomes" id="UP000295711">
    <property type="component" value="Unassembled WGS sequence"/>
</dbReference>